<sequence>MKTRHSKILEYITEHGKTEVSVLSDKLQASTVTIRKDLDYLEERGMLKRERGFAVPNDPGDIFYRMAFHADKKQRIARTAAAYIENGETVMIESGSTCTLLAEELARTKKSVTIVTNSVCLAEYVRSYSNIQLILLGGILQTPSQSLVGPLTRQAAEAFHVDKIFTGIDGYSRSFGFTGDDLTRADTLHAMIASARHVYVLTDSEKFRHPGAVSFLQLDQVYEIITDEGIPPEEKSFLESQNIRITIADN</sequence>
<dbReference type="Pfam" id="PF00455">
    <property type="entry name" value="DeoRC"/>
    <property type="match status" value="1"/>
</dbReference>
<feature type="domain" description="HTH deoR-type" evidence="7">
    <location>
        <begin position="1"/>
        <end position="56"/>
    </location>
</feature>
<evidence type="ECO:0000313" key="9">
    <source>
        <dbReference type="Proteomes" id="UP000813420"/>
    </source>
</evidence>
<dbReference type="InterPro" id="IPR014036">
    <property type="entry name" value="DeoR-like_C"/>
</dbReference>
<comment type="caution">
    <text evidence="8">The sequence shown here is derived from an EMBL/GenBank/DDBJ whole genome shotgun (WGS) entry which is preliminary data.</text>
</comment>
<reference evidence="8" key="2">
    <citation type="submission" date="2021-09" db="EMBL/GenBank/DDBJ databases">
        <authorList>
            <person name="Gilroy R."/>
        </authorList>
    </citation>
    <scope>NUCLEOTIDE SEQUENCE</scope>
    <source>
        <strain evidence="8">USAMLcec4-12693</strain>
    </source>
</reference>
<keyword evidence="4 8" id="KW-0238">DNA-binding</keyword>
<dbReference type="GO" id="GO:0003677">
    <property type="term" value="F:DNA binding"/>
    <property type="evidence" value="ECO:0007669"/>
    <property type="project" value="UniProtKB-KW"/>
</dbReference>
<dbReference type="AlphaFoldDB" id="A0A9D2VWL9"/>
<dbReference type="EMBL" id="DYXE01000034">
    <property type="protein sequence ID" value="HJH49299.1"/>
    <property type="molecule type" value="Genomic_DNA"/>
</dbReference>
<protein>
    <recommendedName>
        <fullName evidence="1">Lactose phosphotransferase system repressor</fullName>
    </recommendedName>
</protein>
<dbReference type="Pfam" id="PF08220">
    <property type="entry name" value="HTH_DeoR"/>
    <property type="match status" value="1"/>
</dbReference>
<dbReference type="InterPro" id="IPR050313">
    <property type="entry name" value="Carb_Metab_HTH_regulators"/>
</dbReference>
<dbReference type="SMART" id="SM01134">
    <property type="entry name" value="DeoRC"/>
    <property type="match status" value="1"/>
</dbReference>
<reference evidence="8" key="1">
    <citation type="journal article" date="2021" name="PeerJ">
        <title>Extensive microbial diversity within the chicken gut microbiome revealed by metagenomics and culture.</title>
        <authorList>
            <person name="Gilroy R."/>
            <person name="Ravi A."/>
            <person name="Getino M."/>
            <person name="Pursley I."/>
            <person name="Horton D.L."/>
            <person name="Alikhan N.F."/>
            <person name="Baker D."/>
            <person name="Gharbi K."/>
            <person name="Hall N."/>
            <person name="Watson M."/>
            <person name="Adriaenssens E.M."/>
            <person name="Foster-Nyarko E."/>
            <person name="Jarju S."/>
            <person name="Secka A."/>
            <person name="Antonio M."/>
            <person name="Oren A."/>
            <person name="Chaudhuri R.R."/>
            <person name="La Ragione R."/>
            <person name="Hildebrand F."/>
            <person name="Pallen M.J."/>
        </authorList>
    </citation>
    <scope>NUCLEOTIDE SEQUENCE</scope>
    <source>
        <strain evidence="8">USAMLcec4-12693</strain>
    </source>
</reference>
<comment type="function">
    <text evidence="6">Repressor of the lactose catabolism operon. Galactose-6-phosphate is the inducer.</text>
</comment>
<evidence type="ECO:0000259" key="7">
    <source>
        <dbReference type="PROSITE" id="PS51000"/>
    </source>
</evidence>
<keyword evidence="3" id="KW-0805">Transcription regulation</keyword>
<dbReference type="InterPro" id="IPR037171">
    <property type="entry name" value="NagB/RpiA_transferase-like"/>
</dbReference>
<dbReference type="SUPFAM" id="SSF100950">
    <property type="entry name" value="NagB/RpiA/CoA transferase-like"/>
    <property type="match status" value="1"/>
</dbReference>
<keyword evidence="2" id="KW-0678">Repressor</keyword>
<organism evidence="8 9">
    <name type="scientific">Merdimonas faecis</name>
    <dbReference type="NCBI Taxonomy" id="1653435"/>
    <lineage>
        <taxon>Bacteria</taxon>
        <taxon>Bacillati</taxon>
        <taxon>Bacillota</taxon>
        <taxon>Clostridia</taxon>
        <taxon>Lachnospirales</taxon>
        <taxon>Lachnospiraceae</taxon>
        <taxon>Merdimonas</taxon>
    </lineage>
</organism>
<dbReference type="OrthoDB" id="9797223at2"/>
<dbReference type="SUPFAM" id="SSF46785">
    <property type="entry name" value="Winged helix' DNA-binding domain"/>
    <property type="match status" value="1"/>
</dbReference>
<dbReference type="PANTHER" id="PTHR30363">
    <property type="entry name" value="HTH-TYPE TRANSCRIPTIONAL REGULATOR SRLR-RELATED"/>
    <property type="match status" value="1"/>
</dbReference>
<dbReference type="Gene3D" id="1.10.10.10">
    <property type="entry name" value="Winged helix-like DNA-binding domain superfamily/Winged helix DNA-binding domain"/>
    <property type="match status" value="1"/>
</dbReference>
<evidence type="ECO:0000256" key="3">
    <source>
        <dbReference type="ARBA" id="ARBA00023015"/>
    </source>
</evidence>
<dbReference type="InterPro" id="IPR036388">
    <property type="entry name" value="WH-like_DNA-bd_sf"/>
</dbReference>
<dbReference type="RefSeq" id="WP_070088405.1">
    <property type="nucleotide sequence ID" value="NZ_CABMJS010000014.1"/>
</dbReference>
<proteinExistence type="predicted"/>
<dbReference type="Proteomes" id="UP000813420">
    <property type="component" value="Unassembled WGS sequence"/>
</dbReference>
<dbReference type="GO" id="GO:0003700">
    <property type="term" value="F:DNA-binding transcription factor activity"/>
    <property type="evidence" value="ECO:0007669"/>
    <property type="project" value="InterPro"/>
</dbReference>
<dbReference type="PROSITE" id="PS51000">
    <property type="entry name" value="HTH_DEOR_2"/>
    <property type="match status" value="1"/>
</dbReference>
<evidence type="ECO:0000256" key="5">
    <source>
        <dbReference type="ARBA" id="ARBA00023163"/>
    </source>
</evidence>
<evidence type="ECO:0000256" key="4">
    <source>
        <dbReference type="ARBA" id="ARBA00023125"/>
    </source>
</evidence>
<evidence type="ECO:0000256" key="6">
    <source>
        <dbReference type="ARBA" id="ARBA00024937"/>
    </source>
</evidence>
<dbReference type="PANTHER" id="PTHR30363:SF4">
    <property type="entry name" value="GLYCEROL-3-PHOSPHATE REGULON REPRESSOR"/>
    <property type="match status" value="1"/>
</dbReference>
<dbReference type="Gene3D" id="3.40.50.1360">
    <property type="match status" value="1"/>
</dbReference>
<keyword evidence="5" id="KW-0804">Transcription</keyword>
<name>A0A9D2VWL9_9FIRM</name>
<dbReference type="PROSITE" id="PS00894">
    <property type="entry name" value="HTH_DEOR_1"/>
    <property type="match status" value="1"/>
</dbReference>
<evidence type="ECO:0000256" key="1">
    <source>
        <dbReference type="ARBA" id="ARBA00021390"/>
    </source>
</evidence>
<evidence type="ECO:0000256" key="2">
    <source>
        <dbReference type="ARBA" id="ARBA00022491"/>
    </source>
</evidence>
<dbReference type="InterPro" id="IPR036390">
    <property type="entry name" value="WH_DNA-bd_sf"/>
</dbReference>
<dbReference type="InterPro" id="IPR001034">
    <property type="entry name" value="DeoR_HTH"/>
</dbReference>
<dbReference type="SMART" id="SM00420">
    <property type="entry name" value="HTH_DEOR"/>
    <property type="match status" value="1"/>
</dbReference>
<evidence type="ECO:0000313" key="8">
    <source>
        <dbReference type="EMBL" id="HJH49299.1"/>
    </source>
</evidence>
<dbReference type="InterPro" id="IPR018356">
    <property type="entry name" value="Tscrpt_reg_HTH_DeoR_CS"/>
</dbReference>
<gene>
    <name evidence="8" type="ORF">K8V39_03440</name>
</gene>
<accession>A0A9D2VWL9</accession>